<dbReference type="InterPro" id="IPR000473">
    <property type="entry name" value="Ribosomal_bL36"/>
</dbReference>
<dbReference type="InterPro" id="IPR035977">
    <property type="entry name" value="Ribosomal_bL36_sp"/>
</dbReference>
<proteinExistence type="inferred from homology"/>
<dbReference type="RefSeq" id="XP_060047115.1">
    <property type="nucleotide sequence ID" value="XM_060191132.1"/>
</dbReference>
<comment type="similarity">
    <text evidence="2 7">Belongs to the bacterial ribosomal protein bL36 family.</text>
</comment>
<evidence type="ECO:0000256" key="9">
    <source>
        <dbReference type="SAM" id="SignalP"/>
    </source>
</evidence>
<evidence type="ECO:0000256" key="8">
    <source>
        <dbReference type="SAM" id="MobiDB-lite"/>
    </source>
</evidence>
<name>A0ABM3XE56_ERIEU</name>
<keyword evidence="10" id="KW-1185">Reference proteome</keyword>
<evidence type="ECO:0000256" key="6">
    <source>
        <dbReference type="ARBA" id="ARBA00023274"/>
    </source>
</evidence>
<accession>A0ABM3XE56</accession>
<feature type="region of interest" description="Disordered" evidence="8">
    <location>
        <begin position="36"/>
        <end position="56"/>
    </location>
</feature>
<feature type="compositionally biased region" description="Pro residues" evidence="8">
    <location>
        <begin position="41"/>
        <end position="54"/>
    </location>
</feature>
<comment type="subcellular location">
    <subcellularLocation>
        <location evidence="1">Mitochondrion</location>
    </subcellularLocation>
</comment>
<evidence type="ECO:0000256" key="2">
    <source>
        <dbReference type="ARBA" id="ARBA00007645"/>
    </source>
</evidence>
<dbReference type="NCBIfam" id="TIGR01022">
    <property type="entry name" value="rpmJ_bact"/>
    <property type="match status" value="1"/>
</dbReference>
<feature type="chain" id="PRO_5047478711" description="Ribosomal protein" evidence="9">
    <location>
        <begin position="20"/>
        <end position="94"/>
    </location>
</feature>
<evidence type="ECO:0000256" key="7">
    <source>
        <dbReference type="RuleBase" id="RU000570"/>
    </source>
</evidence>
<evidence type="ECO:0000256" key="5">
    <source>
        <dbReference type="ARBA" id="ARBA00023128"/>
    </source>
</evidence>
<evidence type="ECO:0000256" key="4">
    <source>
        <dbReference type="ARBA" id="ARBA00022980"/>
    </source>
</evidence>
<gene>
    <name evidence="11" type="primary">MRPL36</name>
</gene>
<feature type="signal peptide" evidence="9">
    <location>
        <begin position="1"/>
        <end position="19"/>
    </location>
</feature>
<keyword evidence="9" id="KW-0732">Signal</keyword>
<dbReference type="Proteomes" id="UP001652624">
    <property type="component" value="Chromosome 5"/>
</dbReference>
<keyword evidence="3" id="KW-0809">Transit peptide</keyword>
<evidence type="ECO:0000313" key="10">
    <source>
        <dbReference type="Proteomes" id="UP001652624"/>
    </source>
</evidence>
<dbReference type="InterPro" id="IPR052143">
    <property type="entry name" value="Mitoribosomal_bL36m"/>
</dbReference>
<keyword evidence="5" id="KW-0496">Mitochondrion</keyword>
<evidence type="ECO:0000313" key="11">
    <source>
        <dbReference type="RefSeq" id="XP_060047115.1"/>
    </source>
</evidence>
<organism evidence="10 11">
    <name type="scientific">Erinaceus europaeus</name>
    <name type="common">Western European hedgehog</name>
    <dbReference type="NCBI Taxonomy" id="9365"/>
    <lineage>
        <taxon>Eukaryota</taxon>
        <taxon>Metazoa</taxon>
        <taxon>Chordata</taxon>
        <taxon>Craniata</taxon>
        <taxon>Vertebrata</taxon>
        <taxon>Euteleostomi</taxon>
        <taxon>Mammalia</taxon>
        <taxon>Eutheria</taxon>
        <taxon>Laurasiatheria</taxon>
        <taxon>Eulipotyphla</taxon>
        <taxon>Erinaceidae</taxon>
        <taxon>Erinaceinae</taxon>
        <taxon>Erinaceus</taxon>
    </lineage>
</organism>
<dbReference type="PANTHER" id="PTHR46909:SF1">
    <property type="entry name" value="LARGE RIBOSOMAL SUBUNIT PROTEIN BL36M"/>
    <property type="match status" value="1"/>
</dbReference>
<protein>
    <recommendedName>
        <fullName evidence="7">Ribosomal protein</fullName>
    </recommendedName>
</protein>
<dbReference type="HAMAP" id="MF_00251">
    <property type="entry name" value="Ribosomal_bL36"/>
    <property type="match status" value="1"/>
</dbReference>
<keyword evidence="4 7" id="KW-0689">Ribosomal protein</keyword>
<keyword evidence="6 7" id="KW-0687">Ribonucleoprotein</keyword>
<evidence type="ECO:0000256" key="3">
    <source>
        <dbReference type="ARBA" id="ARBA00022946"/>
    </source>
</evidence>
<evidence type="ECO:0000256" key="1">
    <source>
        <dbReference type="ARBA" id="ARBA00004173"/>
    </source>
</evidence>
<dbReference type="SUPFAM" id="SSF57840">
    <property type="entry name" value="Ribosomal protein L36"/>
    <property type="match status" value="1"/>
</dbReference>
<sequence length="94" mass="10442">MALLLRRLLVPAASVLLRAASTPGPGPLPRLLSALLGPRRPAAPPPPVAPPPPARGFKTRAALRRRCRACRLVKRRGRWFVVCEQHPRHKQRQL</sequence>
<dbReference type="Pfam" id="PF00444">
    <property type="entry name" value="Ribosomal_L36"/>
    <property type="match status" value="1"/>
</dbReference>
<dbReference type="PANTHER" id="PTHR46909">
    <property type="entry name" value="39S RIBOSOMAL PROTEIN L36, MITOCHONDRIAL"/>
    <property type="match status" value="1"/>
</dbReference>
<reference evidence="11" key="1">
    <citation type="submission" date="2025-08" db="UniProtKB">
        <authorList>
            <consortium name="RefSeq"/>
        </authorList>
    </citation>
    <scope>IDENTIFICATION</scope>
</reference>
<dbReference type="GeneID" id="132538583"/>